<feature type="region of interest" description="Disordered" evidence="2">
    <location>
        <begin position="353"/>
        <end position="378"/>
    </location>
</feature>
<keyword evidence="4" id="KW-1185">Reference proteome</keyword>
<dbReference type="Gene3D" id="3.90.320.10">
    <property type="match status" value="1"/>
</dbReference>
<comment type="caution">
    <text evidence="3">The sequence shown here is derived from an EMBL/GenBank/DDBJ whole genome shotgun (WGS) entry which is preliminary data.</text>
</comment>
<reference evidence="3 4" key="1">
    <citation type="submission" date="2024-08" db="EMBL/GenBank/DDBJ databases">
        <title>Clostridium lapicellarii sp. nov., and Clostridium renhuaiense sp. nov., two species isolated from the mud in a fermentation cellar used for producing sauce-flavour Chinese liquors.</title>
        <authorList>
            <person name="Yang F."/>
            <person name="Wang H."/>
            <person name="Chen L.Q."/>
            <person name="Zhou N."/>
            <person name="Lu J.J."/>
            <person name="Pu X.X."/>
            <person name="Wan B."/>
            <person name="Wang L."/>
            <person name="Liu S.J."/>
        </authorList>
    </citation>
    <scope>NUCLEOTIDE SEQUENCE [LARGE SCALE GENOMIC DNA]</scope>
    <source>
        <strain evidence="3 4">MT-113</strain>
    </source>
</reference>
<sequence>MASKAHAVLSASSADRWLHCQPSVRLGEGFEDRGSGYAMEGTCAHALAEYKLRQALGYQADDPTENLDYYNEEMDEATDGYVAYVLEQVEAAKETCKDPAVMVEQRVDFSRWVKQSFGTADALVIADGTLHIVDLKYGTGIEVSAKDNPQMKCYALGALELFDGIYDIDDVTLHIYQPRRQNVSEWRIPKADLLTWAEEVLKPAADLAWDGKGGEFSCGDWCRFCKAKNVCRARAEENLKLAQHDFKLPPELSDAEIEVILSKVDRLVSWASDIKEYALQKALSGKEWHGFKLVEGRSVRKYTDETSVAKAVADAGYDPYEKKLLGITAMQKLLGKSRFDELLSAYIEKPQGKPTLVPDSDKRPAINTAKNDFMEDKL</sequence>
<accession>A0ABV4DV98</accession>
<dbReference type="InterPro" id="IPR021229">
    <property type="entry name" value="DUF2800"/>
</dbReference>
<protein>
    <submittedName>
        <fullName evidence="3">DUF2800 domain-containing protein</fullName>
    </submittedName>
</protein>
<name>A0ABV4DV98_9CLOT</name>
<evidence type="ECO:0000313" key="4">
    <source>
        <dbReference type="Proteomes" id="UP001565220"/>
    </source>
</evidence>
<proteinExistence type="predicted"/>
<keyword evidence="1" id="KW-0378">Hydrolase</keyword>
<evidence type="ECO:0000313" key="3">
    <source>
        <dbReference type="EMBL" id="MEY8763159.1"/>
    </source>
</evidence>
<dbReference type="EMBL" id="JBGFFE010000005">
    <property type="protein sequence ID" value="MEY8763159.1"/>
    <property type="molecule type" value="Genomic_DNA"/>
</dbReference>
<dbReference type="InterPro" id="IPR011604">
    <property type="entry name" value="PDDEXK-like_dom_sf"/>
</dbReference>
<gene>
    <name evidence="3" type="ORF">AB8S09_05770</name>
</gene>
<dbReference type="Pfam" id="PF10926">
    <property type="entry name" value="DUF2800"/>
    <property type="match status" value="1"/>
</dbReference>
<evidence type="ECO:0000256" key="2">
    <source>
        <dbReference type="SAM" id="MobiDB-lite"/>
    </source>
</evidence>
<dbReference type="Proteomes" id="UP001565220">
    <property type="component" value="Unassembled WGS sequence"/>
</dbReference>
<organism evidence="3 4">
    <name type="scientific">Clostridium lapidicellarium</name>
    <dbReference type="NCBI Taxonomy" id="3240931"/>
    <lineage>
        <taxon>Bacteria</taxon>
        <taxon>Bacillati</taxon>
        <taxon>Bacillota</taxon>
        <taxon>Clostridia</taxon>
        <taxon>Eubacteriales</taxon>
        <taxon>Clostridiaceae</taxon>
        <taxon>Clostridium</taxon>
    </lineage>
</organism>
<dbReference type="RefSeq" id="WP_369868656.1">
    <property type="nucleotide sequence ID" value="NZ_JBGFFE010000005.1"/>
</dbReference>
<evidence type="ECO:0000256" key="1">
    <source>
        <dbReference type="ARBA" id="ARBA00022801"/>
    </source>
</evidence>